<dbReference type="PANTHER" id="PTHR33336">
    <property type="entry name" value="QUINOL MONOOXYGENASE YGIN-RELATED"/>
    <property type="match status" value="1"/>
</dbReference>
<accession>N6ZAQ8</accession>
<name>N6ZAQ8_THAL4</name>
<protein>
    <recommendedName>
        <fullName evidence="1">ABM domain-containing protein</fullName>
    </recommendedName>
</protein>
<reference evidence="2 3" key="1">
    <citation type="submission" date="2012-09" db="EMBL/GenBank/DDBJ databases">
        <title>Draft Genome Sequences of 6 Strains from Genus Thauera.</title>
        <authorList>
            <person name="Liu B."/>
            <person name="Shapleigh J.P."/>
            <person name="Frostegard A.H."/>
        </authorList>
    </citation>
    <scope>NUCLEOTIDE SEQUENCE [LARGE SCALE GENOMIC DNA]</scope>
    <source>
        <strain evidence="3">47Lol / DSM 12138</strain>
    </source>
</reference>
<proteinExistence type="predicted"/>
<dbReference type="AlphaFoldDB" id="N6ZAQ8"/>
<dbReference type="InterPro" id="IPR007138">
    <property type="entry name" value="ABM_dom"/>
</dbReference>
<dbReference type="EMBL" id="AMXE01000017">
    <property type="protein sequence ID" value="ENO89269.1"/>
    <property type="molecule type" value="Genomic_DNA"/>
</dbReference>
<dbReference type="InterPro" id="IPR011008">
    <property type="entry name" value="Dimeric_a/b-barrel"/>
</dbReference>
<evidence type="ECO:0000313" key="2">
    <source>
        <dbReference type="EMBL" id="ENO89269.1"/>
    </source>
</evidence>
<dbReference type="Pfam" id="PF03992">
    <property type="entry name" value="ABM"/>
    <property type="match status" value="2"/>
</dbReference>
<keyword evidence="3" id="KW-1185">Reference proteome</keyword>
<dbReference type="InterPro" id="IPR050744">
    <property type="entry name" value="AI-2_Isomerase_LsrG"/>
</dbReference>
<comment type="caution">
    <text evidence="2">The sequence shown here is derived from an EMBL/GenBank/DDBJ whole genome shotgun (WGS) entry which is preliminary data.</text>
</comment>
<dbReference type="Gene3D" id="3.30.70.100">
    <property type="match status" value="2"/>
</dbReference>
<dbReference type="Proteomes" id="UP000013232">
    <property type="component" value="Unassembled WGS sequence"/>
</dbReference>
<dbReference type="SUPFAM" id="SSF54909">
    <property type="entry name" value="Dimeric alpha+beta barrel"/>
    <property type="match status" value="2"/>
</dbReference>
<gene>
    <name evidence="2" type="ORF">C666_06795</name>
</gene>
<evidence type="ECO:0000259" key="1">
    <source>
        <dbReference type="PROSITE" id="PS51725"/>
    </source>
</evidence>
<sequence>MSTIATIATASAQPANAFATTSIQSPLQLFVTLPVKPHHLDGFLETMRKEVVGARSEAGNLAFNVYEDAGSPSTLYLFEHWANAAALDAHTGQPYYKAIRRQEADDLSGDVAERKLSELLPAQSAGISAPLGSYNLLTLIQVKVDAHIKLAEVFAEVATAIRSAQGNQGFWLYRDLDQPLEFLLIERWTRKSARDESIATKSGRQFQSALTELTSTPVRQTQLIDRSRDQD</sequence>
<dbReference type="PANTHER" id="PTHR33336:SF3">
    <property type="entry name" value="ABM DOMAIN-CONTAINING PROTEIN"/>
    <property type="match status" value="1"/>
</dbReference>
<dbReference type="RefSeq" id="WP_004335958.1">
    <property type="nucleotide sequence ID" value="NZ_AMXE01000017.1"/>
</dbReference>
<dbReference type="eggNOG" id="COG1359">
    <property type="taxonomic scope" value="Bacteria"/>
</dbReference>
<feature type="domain" description="ABM" evidence="1">
    <location>
        <begin position="27"/>
        <end position="116"/>
    </location>
</feature>
<evidence type="ECO:0000313" key="3">
    <source>
        <dbReference type="Proteomes" id="UP000013232"/>
    </source>
</evidence>
<organism evidence="2 3">
    <name type="scientific">Thauera linaloolentis (strain DSM 12138 / JCM 21573 / CCUG 41526 / CIP 105981 / IAM 15112 / NBRC 102519 / 47Lol)</name>
    <dbReference type="NCBI Taxonomy" id="1123367"/>
    <lineage>
        <taxon>Bacteria</taxon>
        <taxon>Pseudomonadati</taxon>
        <taxon>Pseudomonadota</taxon>
        <taxon>Betaproteobacteria</taxon>
        <taxon>Rhodocyclales</taxon>
        <taxon>Zoogloeaceae</taxon>
        <taxon>Thauera</taxon>
    </lineage>
</organism>
<dbReference type="GO" id="GO:0003824">
    <property type="term" value="F:catalytic activity"/>
    <property type="evidence" value="ECO:0007669"/>
    <property type="project" value="TreeGrafter"/>
</dbReference>
<dbReference type="STRING" id="1123367.GCA_000621305_01200"/>
<dbReference type="PROSITE" id="PS51725">
    <property type="entry name" value="ABM"/>
    <property type="match status" value="1"/>
</dbReference>